<dbReference type="InterPro" id="IPR012134">
    <property type="entry name" value="Glu-5-SA_DH"/>
</dbReference>
<dbReference type="PIRSF" id="PIRSF000151">
    <property type="entry name" value="GPR"/>
    <property type="match status" value="1"/>
</dbReference>
<dbReference type="EMBL" id="OMOR01000001">
    <property type="protein sequence ID" value="SPH21473.1"/>
    <property type="molecule type" value="Genomic_DNA"/>
</dbReference>
<dbReference type="PANTHER" id="PTHR11063:SF8">
    <property type="entry name" value="DELTA-1-PYRROLINE-5-CARBOXYLATE SYNTHASE"/>
    <property type="match status" value="1"/>
</dbReference>
<comment type="similarity">
    <text evidence="7">Belongs to the gamma-glutamyl phosphate reductase family.</text>
</comment>
<dbReference type="EC" id="1.2.1.41" evidence="7"/>
<comment type="function">
    <text evidence="7">Catalyzes the NADPH-dependent reduction of L-glutamate 5-phosphate into L-glutamate 5-semialdehyde and phosphate. The product spontaneously undergoes cyclization to form 1-pyrroline-5-carboxylate.</text>
</comment>
<comment type="catalytic activity">
    <reaction evidence="6 7">
        <text>L-glutamate 5-semialdehyde + phosphate + NADP(+) = L-glutamyl 5-phosphate + NADPH + H(+)</text>
        <dbReference type="Rhea" id="RHEA:19541"/>
        <dbReference type="ChEBI" id="CHEBI:15378"/>
        <dbReference type="ChEBI" id="CHEBI:43474"/>
        <dbReference type="ChEBI" id="CHEBI:57783"/>
        <dbReference type="ChEBI" id="CHEBI:58066"/>
        <dbReference type="ChEBI" id="CHEBI:58274"/>
        <dbReference type="ChEBI" id="CHEBI:58349"/>
        <dbReference type="EC" id="1.2.1.41"/>
    </reaction>
</comment>
<gene>
    <name evidence="7 9" type="primary">proA</name>
    <name evidence="9" type="ORF">ASD8599_02225</name>
</gene>
<evidence type="ECO:0000256" key="3">
    <source>
        <dbReference type="ARBA" id="ARBA00022650"/>
    </source>
</evidence>
<organism evidence="9 10">
    <name type="scientific">Ascidiaceihabitans donghaensis</name>
    <dbReference type="NCBI Taxonomy" id="1510460"/>
    <lineage>
        <taxon>Bacteria</taxon>
        <taxon>Pseudomonadati</taxon>
        <taxon>Pseudomonadota</taxon>
        <taxon>Alphaproteobacteria</taxon>
        <taxon>Rhodobacterales</taxon>
        <taxon>Paracoccaceae</taxon>
        <taxon>Ascidiaceihabitans</taxon>
    </lineage>
</organism>
<evidence type="ECO:0000256" key="2">
    <source>
        <dbReference type="ARBA" id="ARBA00022605"/>
    </source>
</evidence>
<dbReference type="HAMAP" id="MF_00412">
    <property type="entry name" value="ProA"/>
    <property type="match status" value="1"/>
</dbReference>
<comment type="pathway">
    <text evidence="1 7">Amino-acid biosynthesis; L-proline biosynthesis; L-glutamate 5-semialdehyde from L-glutamate: step 2/2.</text>
</comment>
<dbReference type="GO" id="GO:0050661">
    <property type="term" value="F:NADP binding"/>
    <property type="evidence" value="ECO:0007669"/>
    <property type="project" value="InterPro"/>
</dbReference>
<dbReference type="InterPro" id="IPR016163">
    <property type="entry name" value="Ald_DH_C"/>
</dbReference>
<evidence type="ECO:0000256" key="5">
    <source>
        <dbReference type="ARBA" id="ARBA00023002"/>
    </source>
</evidence>
<dbReference type="Gene3D" id="3.40.605.10">
    <property type="entry name" value="Aldehyde Dehydrogenase, Chain A, domain 1"/>
    <property type="match status" value="1"/>
</dbReference>
<name>A0A2R8BEG9_9RHOB</name>
<keyword evidence="7" id="KW-0963">Cytoplasm</keyword>
<sequence length="421" mass="44481">MTDTQDIKTLMARLGADAKAAAGELASASAERKHAALISAADNVWNARAHIISENAKDLAYGKEKGLSDAMMDRLMLDEDRIQSIVDGLRNIAEQADPVGEVIAEWTQPTGLNIKRVRTPLGVIGVIYESRPNVTADAGALCLKAGNAVILRGGSEGFNSSRAIHACLVQGLKDANLPEASIQLVPTRDRAAVQEMLTMTNTIDVIVPRGGKGLVGLVQKEARVPVFAHLEGIVHIYVDQHADPAKVLNVVLNAKTRRTGICGAAECLLIHEAVADTIGQGIVKALVDAGVEVRAGANLAKIAGTVPADETDWGTEYLDMIIAAKTVGSVDEAIAHIRQYGSNHTDCVLTEDQNVADRFMQRLDSAILMHNASTQFADGGEFGMGAEIGIATGKMHARGPVGAAQLTSFKYLVVGDGTTRA</sequence>
<protein>
    <recommendedName>
        <fullName evidence="7">Gamma-glutamyl phosphate reductase</fullName>
        <shortName evidence="7">GPR</shortName>
        <ecNumber evidence="7">1.2.1.41</ecNumber>
    </recommendedName>
    <alternativeName>
        <fullName evidence="7">Glutamate-5-semialdehyde dehydrogenase</fullName>
    </alternativeName>
    <alternativeName>
        <fullName evidence="7">Glutamyl-gamma-semialdehyde dehydrogenase</fullName>
        <shortName evidence="7">GSA dehydrogenase</shortName>
    </alternativeName>
</protein>
<keyword evidence="5 7" id="KW-0560">Oxidoreductase</keyword>
<evidence type="ECO:0000256" key="4">
    <source>
        <dbReference type="ARBA" id="ARBA00022857"/>
    </source>
</evidence>
<comment type="subcellular location">
    <subcellularLocation>
        <location evidence="7">Cytoplasm</location>
    </subcellularLocation>
</comment>
<dbReference type="CDD" id="cd07079">
    <property type="entry name" value="ALDH_F18-19_ProA-GPR"/>
    <property type="match status" value="1"/>
</dbReference>
<reference evidence="9 10" key="1">
    <citation type="submission" date="2018-03" db="EMBL/GenBank/DDBJ databases">
        <authorList>
            <person name="Keele B.F."/>
        </authorList>
    </citation>
    <scope>NUCLEOTIDE SEQUENCE [LARGE SCALE GENOMIC DNA]</scope>
    <source>
        <strain evidence="9 10">CECT 8599</strain>
    </source>
</reference>
<evidence type="ECO:0000313" key="9">
    <source>
        <dbReference type="EMBL" id="SPH21473.1"/>
    </source>
</evidence>
<dbReference type="FunFam" id="3.40.309.10:FF:000006">
    <property type="entry name" value="Gamma-glutamyl phosphate reductase"/>
    <property type="match status" value="1"/>
</dbReference>
<dbReference type="GO" id="GO:0055129">
    <property type="term" value="P:L-proline biosynthetic process"/>
    <property type="evidence" value="ECO:0007669"/>
    <property type="project" value="UniProtKB-UniRule"/>
</dbReference>
<keyword evidence="3 7" id="KW-0641">Proline biosynthesis</keyword>
<evidence type="ECO:0000313" key="10">
    <source>
        <dbReference type="Proteomes" id="UP000244880"/>
    </source>
</evidence>
<feature type="domain" description="Aldehyde dehydrogenase" evidence="8">
    <location>
        <begin position="17"/>
        <end position="295"/>
    </location>
</feature>
<dbReference type="NCBIfam" id="TIGR00407">
    <property type="entry name" value="proA"/>
    <property type="match status" value="1"/>
</dbReference>
<keyword evidence="10" id="KW-1185">Reference proteome</keyword>
<dbReference type="NCBIfam" id="NF001221">
    <property type="entry name" value="PRK00197.1"/>
    <property type="match status" value="1"/>
</dbReference>
<evidence type="ECO:0000256" key="6">
    <source>
        <dbReference type="ARBA" id="ARBA00049024"/>
    </source>
</evidence>
<dbReference type="GO" id="GO:0004350">
    <property type="term" value="F:glutamate-5-semialdehyde dehydrogenase activity"/>
    <property type="evidence" value="ECO:0007669"/>
    <property type="project" value="UniProtKB-UniRule"/>
</dbReference>
<keyword evidence="4 7" id="KW-0521">NADP</keyword>
<dbReference type="RefSeq" id="WP_108828553.1">
    <property type="nucleotide sequence ID" value="NZ_OMOR01000001.1"/>
</dbReference>
<dbReference type="AlphaFoldDB" id="A0A2R8BEG9"/>
<keyword evidence="2 7" id="KW-0028">Amino-acid biosynthesis</keyword>
<dbReference type="Proteomes" id="UP000244880">
    <property type="component" value="Unassembled WGS sequence"/>
</dbReference>
<dbReference type="UniPathway" id="UPA00098">
    <property type="reaction ID" value="UER00360"/>
</dbReference>
<evidence type="ECO:0000256" key="7">
    <source>
        <dbReference type="HAMAP-Rule" id="MF_00412"/>
    </source>
</evidence>
<dbReference type="GO" id="GO:0005737">
    <property type="term" value="C:cytoplasm"/>
    <property type="evidence" value="ECO:0007669"/>
    <property type="project" value="UniProtKB-SubCell"/>
</dbReference>
<proteinExistence type="inferred from homology"/>
<dbReference type="Gene3D" id="3.40.309.10">
    <property type="entry name" value="Aldehyde Dehydrogenase, Chain A, domain 2"/>
    <property type="match status" value="1"/>
</dbReference>
<dbReference type="InterPro" id="IPR016162">
    <property type="entry name" value="Ald_DH_N"/>
</dbReference>
<dbReference type="OrthoDB" id="9809970at2"/>
<dbReference type="SUPFAM" id="SSF53720">
    <property type="entry name" value="ALDH-like"/>
    <property type="match status" value="1"/>
</dbReference>
<evidence type="ECO:0000256" key="1">
    <source>
        <dbReference type="ARBA" id="ARBA00004985"/>
    </source>
</evidence>
<dbReference type="InterPro" id="IPR016161">
    <property type="entry name" value="Ald_DH/histidinol_DH"/>
</dbReference>
<accession>A0A2R8BEG9</accession>
<dbReference type="InterPro" id="IPR015590">
    <property type="entry name" value="Aldehyde_DH_dom"/>
</dbReference>
<dbReference type="InterPro" id="IPR000965">
    <property type="entry name" value="GPR_dom"/>
</dbReference>
<evidence type="ECO:0000259" key="8">
    <source>
        <dbReference type="Pfam" id="PF00171"/>
    </source>
</evidence>
<dbReference type="PANTHER" id="PTHR11063">
    <property type="entry name" value="GLUTAMATE SEMIALDEHYDE DEHYDROGENASE"/>
    <property type="match status" value="1"/>
</dbReference>
<dbReference type="Pfam" id="PF00171">
    <property type="entry name" value="Aldedh"/>
    <property type="match status" value="1"/>
</dbReference>